<feature type="transmembrane region" description="Helical" evidence="1">
    <location>
        <begin position="115"/>
        <end position="139"/>
    </location>
</feature>
<feature type="transmembrane region" description="Helical" evidence="1">
    <location>
        <begin position="293"/>
        <end position="312"/>
    </location>
</feature>
<feature type="transmembrane region" description="Helical" evidence="1">
    <location>
        <begin position="193"/>
        <end position="212"/>
    </location>
</feature>
<evidence type="ECO:0000256" key="1">
    <source>
        <dbReference type="SAM" id="Phobius"/>
    </source>
</evidence>
<gene>
    <name evidence="3" type="ORF">NDI79_17115</name>
</gene>
<dbReference type="Pfam" id="PF02517">
    <property type="entry name" value="Rce1-like"/>
    <property type="match status" value="1"/>
</dbReference>
<protein>
    <submittedName>
        <fullName evidence="3">CPBP family intramembrane metalloprotease</fullName>
    </submittedName>
</protein>
<dbReference type="EMBL" id="JAMQOQ010000005">
    <property type="protein sequence ID" value="MDS0295896.1"/>
    <property type="molecule type" value="Genomic_DNA"/>
</dbReference>
<keyword evidence="3" id="KW-0645">Protease</keyword>
<feature type="transmembrane region" description="Helical" evidence="1">
    <location>
        <begin position="43"/>
        <end position="67"/>
    </location>
</feature>
<evidence type="ECO:0000313" key="3">
    <source>
        <dbReference type="EMBL" id="MDS0295896.1"/>
    </source>
</evidence>
<dbReference type="InterPro" id="IPR003675">
    <property type="entry name" value="Rce1/LyrA-like_dom"/>
</dbReference>
<dbReference type="PANTHER" id="PTHR39430:SF1">
    <property type="entry name" value="PROTEASE"/>
    <property type="match status" value="1"/>
</dbReference>
<feature type="transmembrane region" description="Helical" evidence="1">
    <location>
        <begin position="12"/>
        <end position="31"/>
    </location>
</feature>
<feature type="transmembrane region" description="Helical" evidence="1">
    <location>
        <begin position="73"/>
        <end position="95"/>
    </location>
</feature>
<sequence length="334" mass="34806">MNLPSAVRSALGVVWSWFLVVWNWVVSAVWNREERRPRAPVRLGLGVALLLLTIVLVGFVLTFVVGGPGPLDGLVATFASILLPGLVAVGLAVAVDRRTVADLGLGLDRDWWLDLGFGLLLGAALMTGVFVLGVSVGWFRVEGTFAGGSRGFLAGFALLTLTFLAVGVSEEVLSRGYLLTNVAEGLAGYTSRAVAAGVAVLVSSVVFGLAHLQNPNATLVSTLGISLAGIFLAAGYVLTDELAIPIGLHITWNLFQGGVYGFAVSGLGIDANVVDTAETGPDVFTGGAFGPEAGLLGMSAVVVGTVAVVAYVRWRYGEARLAPGLFVPDLRWRD</sequence>
<accession>A0ABU2G5Y9</accession>
<keyword evidence="1" id="KW-0812">Transmembrane</keyword>
<feature type="domain" description="CAAX prenyl protease 2/Lysostaphin resistance protein A-like" evidence="2">
    <location>
        <begin position="156"/>
        <end position="255"/>
    </location>
</feature>
<keyword evidence="1" id="KW-0472">Membrane</keyword>
<evidence type="ECO:0000259" key="2">
    <source>
        <dbReference type="Pfam" id="PF02517"/>
    </source>
</evidence>
<comment type="caution">
    <text evidence="3">The sequence shown here is derived from an EMBL/GenBank/DDBJ whole genome shotgun (WGS) entry which is preliminary data.</text>
</comment>
<dbReference type="RefSeq" id="WP_310929867.1">
    <property type="nucleotide sequence ID" value="NZ_JAMQOQ010000005.1"/>
</dbReference>
<organism evidence="3 4">
    <name type="scientific">Halogeometricum luteum</name>
    <dbReference type="NCBI Taxonomy" id="2950537"/>
    <lineage>
        <taxon>Archaea</taxon>
        <taxon>Methanobacteriati</taxon>
        <taxon>Methanobacteriota</taxon>
        <taxon>Stenosarchaea group</taxon>
        <taxon>Halobacteria</taxon>
        <taxon>Halobacteriales</taxon>
        <taxon>Haloferacaceae</taxon>
        <taxon>Halogeometricum</taxon>
    </lineage>
</organism>
<keyword evidence="3" id="KW-0378">Hydrolase</keyword>
<evidence type="ECO:0000313" key="4">
    <source>
        <dbReference type="Proteomes" id="UP001254813"/>
    </source>
</evidence>
<reference evidence="3 4" key="1">
    <citation type="submission" date="2022-06" db="EMBL/GenBank/DDBJ databases">
        <title>Halogeometricum sp. a new haloarchaeum isolate from saline soil.</title>
        <authorList>
            <person name="Strakova D."/>
            <person name="Galisteo C."/>
            <person name="Sanchez-Porro C."/>
            <person name="Ventosa A."/>
        </authorList>
    </citation>
    <scope>NUCLEOTIDE SEQUENCE [LARGE SCALE GENOMIC DNA]</scope>
    <source>
        <strain evidence="4">S3BR25-2</strain>
    </source>
</reference>
<feature type="transmembrane region" description="Helical" evidence="1">
    <location>
        <begin position="250"/>
        <end position="273"/>
    </location>
</feature>
<dbReference type="GO" id="GO:0008237">
    <property type="term" value="F:metallopeptidase activity"/>
    <property type="evidence" value="ECO:0007669"/>
    <property type="project" value="UniProtKB-KW"/>
</dbReference>
<feature type="transmembrane region" description="Helical" evidence="1">
    <location>
        <begin position="151"/>
        <end position="173"/>
    </location>
</feature>
<keyword evidence="1" id="KW-1133">Transmembrane helix</keyword>
<name>A0ABU2G5Y9_9EURY</name>
<proteinExistence type="predicted"/>
<keyword evidence="4" id="KW-1185">Reference proteome</keyword>
<feature type="transmembrane region" description="Helical" evidence="1">
    <location>
        <begin position="218"/>
        <end position="238"/>
    </location>
</feature>
<keyword evidence="3" id="KW-0482">Metalloprotease</keyword>
<dbReference type="Proteomes" id="UP001254813">
    <property type="component" value="Unassembled WGS sequence"/>
</dbReference>
<dbReference type="PANTHER" id="PTHR39430">
    <property type="entry name" value="MEMBRANE-ASSOCIATED PROTEASE-RELATED"/>
    <property type="match status" value="1"/>
</dbReference>